<dbReference type="EMBL" id="HG792026">
    <property type="protein sequence ID" value="CDM38468.1"/>
    <property type="molecule type" value="Genomic_DNA"/>
</dbReference>
<gene>
    <name evidence="1" type="ORF">PROQFM164_S12g000077</name>
</gene>
<keyword evidence="2" id="KW-1185">Reference proteome</keyword>
<proteinExistence type="predicted"/>
<accession>W6QNH6</accession>
<dbReference type="AlphaFoldDB" id="W6QNH6"/>
<dbReference type="OrthoDB" id="2588098at2759"/>
<reference evidence="1" key="1">
    <citation type="journal article" date="2014" name="Nat. Commun.">
        <title>Multiple recent horizontal transfers of a large genomic region in cheese making fungi.</title>
        <authorList>
            <person name="Cheeseman K."/>
            <person name="Ropars J."/>
            <person name="Renault P."/>
            <person name="Dupont J."/>
            <person name="Gouzy J."/>
            <person name="Branca A."/>
            <person name="Abraham A.L."/>
            <person name="Ceppi M."/>
            <person name="Conseiller E."/>
            <person name="Debuchy R."/>
            <person name="Malagnac F."/>
            <person name="Goarin A."/>
            <person name="Silar P."/>
            <person name="Lacoste S."/>
            <person name="Sallet E."/>
            <person name="Bensimon A."/>
            <person name="Giraud T."/>
            <person name="Brygoo Y."/>
        </authorList>
    </citation>
    <scope>NUCLEOTIDE SEQUENCE [LARGE SCALE GENOMIC DNA]</scope>
    <source>
        <strain evidence="1">FM164</strain>
    </source>
</reference>
<protein>
    <submittedName>
        <fullName evidence="1">Uncharacterized protein</fullName>
    </submittedName>
</protein>
<sequence>MASFTSYASTRLIYIGDYLKPDNLPITIQQDSLHLISAESKVTPKPLRYNIAEENFKFWSYTEEGATLPAIEESVDPKDRILRNLTTNQYILEARLPCGITASHIALMRIYWSSDSSTGITGGGYLAKGDWASHKFDIIDADILENMNGEWEDITEDIRDKIQVLWSSNFGHNWETKWRA</sequence>
<evidence type="ECO:0000313" key="1">
    <source>
        <dbReference type="EMBL" id="CDM38468.1"/>
    </source>
</evidence>
<dbReference type="Proteomes" id="UP000030686">
    <property type="component" value="Unassembled WGS sequence"/>
</dbReference>
<dbReference type="STRING" id="1365484.W6QNH6"/>
<name>W6QNH6_PENRF</name>
<organism evidence="1 2">
    <name type="scientific">Penicillium roqueforti (strain FM164)</name>
    <dbReference type="NCBI Taxonomy" id="1365484"/>
    <lineage>
        <taxon>Eukaryota</taxon>
        <taxon>Fungi</taxon>
        <taxon>Dikarya</taxon>
        <taxon>Ascomycota</taxon>
        <taxon>Pezizomycotina</taxon>
        <taxon>Eurotiomycetes</taxon>
        <taxon>Eurotiomycetidae</taxon>
        <taxon>Eurotiales</taxon>
        <taxon>Aspergillaceae</taxon>
        <taxon>Penicillium</taxon>
    </lineage>
</organism>
<evidence type="ECO:0000313" key="2">
    <source>
        <dbReference type="Proteomes" id="UP000030686"/>
    </source>
</evidence>